<dbReference type="Proteomes" id="UP000078492">
    <property type="component" value="Unassembled WGS sequence"/>
</dbReference>
<feature type="chain" id="PRO_5008270859" evidence="2">
    <location>
        <begin position="19"/>
        <end position="267"/>
    </location>
</feature>
<keyword evidence="2" id="KW-0732">Signal</keyword>
<organism evidence="3 4">
    <name type="scientific">Trachymyrmex cornetzi</name>
    <dbReference type="NCBI Taxonomy" id="471704"/>
    <lineage>
        <taxon>Eukaryota</taxon>
        <taxon>Metazoa</taxon>
        <taxon>Ecdysozoa</taxon>
        <taxon>Arthropoda</taxon>
        <taxon>Hexapoda</taxon>
        <taxon>Insecta</taxon>
        <taxon>Pterygota</taxon>
        <taxon>Neoptera</taxon>
        <taxon>Endopterygota</taxon>
        <taxon>Hymenoptera</taxon>
        <taxon>Apocrita</taxon>
        <taxon>Aculeata</taxon>
        <taxon>Formicoidea</taxon>
        <taxon>Formicidae</taxon>
        <taxon>Myrmicinae</taxon>
        <taxon>Trachymyrmex</taxon>
    </lineage>
</organism>
<evidence type="ECO:0000256" key="1">
    <source>
        <dbReference type="SAM" id="MobiDB-lite"/>
    </source>
</evidence>
<gene>
    <name evidence="3" type="ORF">ALC57_01381</name>
</gene>
<protein>
    <submittedName>
        <fullName evidence="3">Uncharacterized protein</fullName>
    </submittedName>
</protein>
<reference evidence="3 4" key="1">
    <citation type="submission" date="2015-09" db="EMBL/GenBank/DDBJ databases">
        <title>Trachymyrmex cornetzi WGS genome.</title>
        <authorList>
            <person name="Nygaard S."/>
            <person name="Hu H."/>
            <person name="Boomsma J."/>
            <person name="Zhang G."/>
        </authorList>
    </citation>
    <scope>NUCLEOTIDE SEQUENCE [LARGE SCALE GENOMIC DNA]</scope>
    <source>
        <strain evidence="3">Tcor2-1</strain>
        <tissue evidence="3">Whole body</tissue>
    </source>
</reference>
<keyword evidence="4" id="KW-1185">Reference proteome</keyword>
<feature type="region of interest" description="Disordered" evidence="1">
    <location>
        <begin position="170"/>
        <end position="204"/>
    </location>
</feature>
<dbReference type="AlphaFoldDB" id="A0A195EM16"/>
<evidence type="ECO:0000313" key="4">
    <source>
        <dbReference type="Proteomes" id="UP000078492"/>
    </source>
</evidence>
<evidence type="ECO:0000256" key="2">
    <source>
        <dbReference type="SAM" id="SignalP"/>
    </source>
</evidence>
<name>A0A195EM16_9HYME</name>
<sequence length="267" mass="29071">MAIVQMLFFLGTAFFAFAKVGAAPAKYDQRQDGEINGHGTIKNLLFVVLFPGSSGSTSANDISDLAWHAIQAAVNARSKGQGAIKSSDEVHQEEPYSAEIQINENYLDKENSVRKVEGDTKTLNILDQQLALVGDGQTEKIDRIARNVKNFDFPKSREVPTLPGYFMNARKTSRPKTGGNGRARSMVGNVVWNPDDEPGKPSLKKQLSGEEDVALSSSNAEKNDVSPLAEEKQQELRLLGDGVENCGPGRHRDAFGVCQFDESADSL</sequence>
<dbReference type="OrthoDB" id="7686329at2759"/>
<evidence type="ECO:0000313" key="3">
    <source>
        <dbReference type="EMBL" id="KYN29258.1"/>
    </source>
</evidence>
<dbReference type="KEGG" id="tcz:108766230"/>
<feature type="signal peptide" evidence="2">
    <location>
        <begin position="1"/>
        <end position="18"/>
    </location>
</feature>
<dbReference type="EMBL" id="KQ978691">
    <property type="protein sequence ID" value="KYN29258.1"/>
    <property type="molecule type" value="Genomic_DNA"/>
</dbReference>
<accession>A0A195EM16</accession>
<proteinExistence type="predicted"/>